<comment type="caution">
    <text evidence="2">The sequence shown here is derived from an EMBL/GenBank/DDBJ whole genome shotgun (WGS) entry which is preliminary data.</text>
</comment>
<proteinExistence type="predicted"/>
<gene>
    <name evidence="2" type="ORF">FJY75_04275</name>
</gene>
<evidence type="ECO:0000313" key="3">
    <source>
        <dbReference type="Proteomes" id="UP000748308"/>
    </source>
</evidence>
<name>A0A937X8C3_UNCEI</name>
<accession>A0A937X8C3</accession>
<evidence type="ECO:0000313" key="2">
    <source>
        <dbReference type="EMBL" id="MBM3317050.1"/>
    </source>
</evidence>
<evidence type="ECO:0000256" key="1">
    <source>
        <dbReference type="SAM" id="MobiDB-lite"/>
    </source>
</evidence>
<reference evidence="2" key="1">
    <citation type="submission" date="2019-03" db="EMBL/GenBank/DDBJ databases">
        <title>Lake Tanganyika Metagenome-Assembled Genomes (MAGs).</title>
        <authorList>
            <person name="Tran P."/>
        </authorList>
    </citation>
    <scope>NUCLEOTIDE SEQUENCE</scope>
    <source>
        <strain evidence="2">M_DeepCast_400m_m2_100</strain>
    </source>
</reference>
<dbReference type="Proteomes" id="UP000748308">
    <property type="component" value="Unassembled WGS sequence"/>
</dbReference>
<dbReference type="AlphaFoldDB" id="A0A937X8C3"/>
<protein>
    <submittedName>
        <fullName evidence="2">Uncharacterized protein</fullName>
    </submittedName>
</protein>
<dbReference type="EMBL" id="VGIY01000070">
    <property type="protein sequence ID" value="MBM3317050.1"/>
    <property type="molecule type" value="Genomic_DNA"/>
</dbReference>
<sequence length="78" mass="8068">MSTFVVRFMRTASGAFRGRVRHVRTGEEAAFSGPADLVAFMEGMLVVTGLGSASEAGDVAAPYGNRGGGKDGPDEEMA</sequence>
<feature type="region of interest" description="Disordered" evidence="1">
    <location>
        <begin position="55"/>
        <end position="78"/>
    </location>
</feature>
<organism evidence="2 3">
    <name type="scientific">Eiseniibacteriota bacterium</name>
    <dbReference type="NCBI Taxonomy" id="2212470"/>
    <lineage>
        <taxon>Bacteria</taxon>
        <taxon>Candidatus Eiseniibacteriota</taxon>
    </lineage>
</organism>